<dbReference type="RefSeq" id="WP_139026908.1">
    <property type="nucleotide sequence ID" value="NZ_VDBS01000077.1"/>
</dbReference>
<protein>
    <submittedName>
        <fullName evidence="1">DUF2972 domain-containing protein</fullName>
    </submittedName>
</protein>
<dbReference type="Pfam" id="PF11186">
    <property type="entry name" value="DUF2972"/>
    <property type="match status" value="1"/>
</dbReference>
<name>A0AAX2UG97_9BACT</name>
<dbReference type="Proteomes" id="UP000306813">
    <property type="component" value="Unassembled WGS sequence"/>
</dbReference>
<dbReference type="AlphaFoldDB" id="A0AAX2UG97"/>
<gene>
    <name evidence="1" type="ORF">FDW42_09225</name>
</gene>
<proteinExistence type="predicted"/>
<evidence type="ECO:0000313" key="1">
    <source>
        <dbReference type="EMBL" id="TNB55464.1"/>
    </source>
</evidence>
<comment type="caution">
    <text evidence="1">The sequence shown here is derived from an EMBL/GenBank/DDBJ whole genome shotgun (WGS) entry which is preliminary data.</text>
</comment>
<accession>A0AAX2UG97</accession>
<dbReference type="InterPro" id="IPR021353">
    <property type="entry name" value="DUF2972"/>
</dbReference>
<reference evidence="1 2" key="1">
    <citation type="submission" date="2019-05" db="EMBL/GenBank/DDBJ databases">
        <title>Draft genomes of eight strains of Campylobacter helveticus isolated from cats and a dog in New Zealand.</title>
        <authorList>
            <person name="Bojanic K."/>
            <person name="Midwinter A.C."/>
            <person name="Biggs P.J."/>
            <person name="Acke E."/>
            <person name="Cornelius A.J."/>
            <person name="Marshall J.C."/>
        </authorList>
    </citation>
    <scope>NUCLEOTIDE SEQUENCE [LARGE SCALE GENOMIC DNA]</scope>
    <source>
        <strain evidence="1 2">ACP123b</strain>
    </source>
</reference>
<sequence>DEQNKETLRIKLKELSNTQHTNALSDTIKAYAKAGLDYRLIPAEKAWEMNLPLPKNYKFLFWGSHGVGNTGIHTFLYQSGFTVYSCLADEGSKATYLYQYKGVISHKKGENIYLSLIEYFNAAYYDEDGDKLGSLYPDTPTLHQTRDPISSHKTHTTVKRPGANYKRNVNVDDDVKEIVKNRVGYWGGRGIINNPSFIGSLSIIESKYEIYHDFLLKKRLKNIKDIIIIDSADIIGEKGEKTMLRLAKEFNFEIPDFERIRKIFSLRISEYFPTIFPLYVDCDKYLKCFVCLTKFQLMDKEHINVNSYFGFKDEEFIACVHKDELKIFRQNVSKIHLCKDKLQKIALELEILKKNEEYKRNRIKEDKLLDYLKAHPNIAKKFKKVLDEKHLPFIKEQRPDIVASWKYYQEFEKMCEELQNQDIV</sequence>
<dbReference type="EMBL" id="VDBS01000077">
    <property type="protein sequence ID" value="TNB55464.1"/>
    <property type="molecule type" value="Genomic_DNA"/>
</dbReference>
<evidence type="ECO:0000313" key="2">
    <source>
        <dbReference type="Proteomes" id="UP000306813"/>
    </source>
</evidence>
<feature type="non-terminal residue" evidence="1">
    <location>
        <position position="1"/>
    </location>
</feature>
<organism evidence="1 2">
    <name type="scientific">Campylobacter helveticus</name>
    <dbReference type="NCBI Taxonomy" id="28898"/>
    <lineage>
        <taxon>Bacteria</taxon>
        <taxon>Pseudomonadati</taxon>
        <taxon>Campylobacterota</taxon>
        <taxon>Epsilonproteobacteria</taxon>
        <taxon>Campylobacterales</taxon>
        <taxon>Campylobacteraceae</taxon>
        <taxon>Campylobacter</taxon>
    </lineage>
</organism>